<evidence type="ECO:0000256" key="3">
    <source>
        <dbReference type="ARBA" id="ARBA00023002"/>
    </source>
</evidence>
<keyword evidence="3" id="KW-0560">Oxidoreductase</keyword>
<dbReference type="SUPFAM" id="SSF51735">
    <property type="entry name" value="NAD(P)-binding Rossmann-fold domains"/>
    <property type="match status" value="2"/>
</dbReference>
<dbReference type="SUPFAM" id="SSF56801">
    <property type="entry name" value="Acetyl-CoA synthetase-like"/>
    <property type="match status" value="1"/>
</dbReference>
<dbReference type="InterPro" id="IPR042099">
    <property type="entry name" value="ANL_N_sf"/>
</dbReference>
<keyword evidence="2" id="KW-0597">Phosphoprotein</keyword>
<dbReference type="InterPro" id="IPR057326">
    <property type="entry name" value="KR_dom"/>
</dbReference>
<organism evidence="5 6">
    <name type="scientific">Periplaneta americana</name>
    <name type="common">American cockroach</name>
    <name type="synonym">Blatta americana</name>
    <dbReference type="NCBI Taxonomy" id="6978"/>
    <lineage>
        <taxon>Eukaryota</taxon>
        <taxon>Metazoa</taxon>
        <taxon>Ecdysozoa</taxon>
        <taxon>Arthropoda</taxon>
        <taxon>Hexapoda</taxon>
        <taxon>Insecta</taxon>
        <taxon>Pterygota</taxon>
        <taxon>Neoptera</taxon>
        <taxon>Polyneoptera</taxon>
        <taxon>Dictyoptera</taxon>
        <taxon>Blattodea</taxon>
        <taxon>Blattoidea</taxon>
        <taxon>Blattidae</taxon>
        <taxon>Blattinae</taxon>
        <taxon>Periplaneta</taxon>
    </lineage>
</organism>
<dbReference type="SMART" id="SM00822">
    <property type="entry name" value="PKS_KR"/>
    <property type="match status" value="1"/>
</dbReference>
<dbReference type="Gene3D" id="3.30.300.30">
    <property type="match status" value="1"/>
</dbReference>
<keyword evidence="6" id="KW-1185">Reference proteome</keyword>
<dbReference type="InterPro" id="IPR013120">
    <property type="entry name" value="FAR_NAD-bd"/>
</dbReference>
<dbReference type="InterPro" id="IPR025110">
    <property type="entry name" value="AMP-bd_C"/>
</dbReference>
<dbReference type="InterPro" id="IPR002347">
    <property type="entry name" value="SDR_fam"/>
</dbReference>
<dbReference type="InterPro" id="IPR009081">
    <property type="entry name" value="PP-bd_ACP"/>
</dbReference>
<reference evidence="5 6" key="1">
    <citation type="journal article" date="2022" name="Allergy">
        <title>Genome assembly and annotation of Periplaneta americana reveal a comprehensive cockroach allergen profile.</title>
        <authorList>
            <person name="Wang L."/>
            <person name="Xiong Q."/>
            <person name="Saelim N."/>
            <person name="Wang L."/>
            <person name="Nong W."/>
            <person name="Wan A.T."/>
            <person name="Shi M."/>
            <person name="Liu X."/>
            <person name="Cao Q."/>
            <person name="Hui J.H.L."/>
            <person name="Sookrung N."/>
            <person name="Leung T.F."/>
            <person name="Tungtrongchitr A."/>
            <person name="Tsui S.K.W."/>
        </authorList>
    </citation>
    <scope>NUCLEOTIDE SEQUENCE [LARGE SCALE GENOMIC DNA]</scope>
    <source>
        <strain evidence="5">PWHHKU_190912</strain>
    </source>
</reference>
<dbReference type="Proteomes" id="UP001148838">
    <property type="component" value="Unassembled WGS sequence"/>
</dbReference>
<dbReference type="Pfam" id="PF00106">
    <property type="entry name" value="adh_short"/>
    <property type="match status" value="2"/>
</dbReference>
<gene>
    <name evidence="5" type="ORF">ANN_03835</name>
</gene>
<accession>A0ABQ8U4S4</accession>
<dbReference type="PRINTS" id="PR00081">
    <property type="entry name" value="GDHRDH"/>
</dbReference>
<protein>
    <recommendedName>
        <fullName evidence="4">Carrier domain-containing protein</fullName>
    </recommendedName>
</protein>
<dbReference type="PRINTS" id="PR00080">
    <property type="entry name" value="SDRFAMILY"/>
</dbReference>
<dbReference type="Pfam" id="PF00550">
    <property type="entry name" value="PP-binding"/>
    <property type="match status" value="1"/>
</dbReference>
<evidence type="ECO:0000313" key="5">
    <source>
        <dbReference type="EMBL" id="KAJ4452315.1"/>
    </source>
</evidence>
<evidence type="ECO:0000313" key="6">
    <source>
        <dbReference type="Proteomes" id="UP001148838"/>
    </source>
</evidence>
<dbReference type="PROSITE" id="PS50075">
    <property type="entry name" value="CARRIER"/>
    <property type="match status" value="1"/>
</dbReference>
<sequence length="1278" mass="139789">MYCAASPVTFVGVWFAGIRCPHRGAVFSYYWRHVAHPYGEGEREACNVFFVWEMLRPLLRGVPLHVVPDDVIYDPPRLVLFLARHGITRMLFTPSLLTAVLDCKDKDLPLADAFRTMRQVWLCGEVVTTALRDRFARLFPHVQVLNLYSISECHDVSCADLTLGRTLSEPRKFCPAGQLLPGVDVVVMDEALNPLPPGVRGEMFVGGPGLALGYLNRPDLDAERFVECGGRRLYRTGDWGYVLGDGSLEVCGRCDSMVKIRGYSIETQAVEAALLDLPLVSAACVLARGAEGSDKALVAYVVPEGTATRKEVRAALKKRLPFYMVPSKFIFLDSIPILEASGKLDKEALGDCDAVDPQDLPSTDMERLVAAIWCRVLKLSAVDVHESFFDLGGVEGKPLKKPQPGNLPRPGIEPGPPGFAAKRANRYSTATSTIKPAMLNYDVKLKRLVRGRHSLLATQLVGEMSEALGRSLSVSQLLQHPTVHAMAAFVERPELDGPGSTPDLEAEVERHVQDEAASDVSLRAFWCSMELCGPRTVLLTGATGFVGSFILKQLLHSTQATVFCVVRERPGLSASERVRACEPGRRLVVVPGDVSLLRLGLPEDVYAFLASAVDCVVHAAATVNLVHPYHALQGANVQGTQNVVAFALHGRVKHLHHIRQIRHHELRYVEVIHASVAAQTTPCSTMLLLLKRERNATVSLQVLQAELPQQAAPLSTLGYFKTTHYRRAVNGRARTRSYGTGAKDAFYTDAVFPPGLQDCREDADMTQHACSLKSGYAQSKWVAEQLVLRARDKGLPATVYRCGNVGGPQTEASWNPADLTLLMLQGCLHTRTAPDIDWQVELTPVDFLGRVLVRLLQDAPLSVGKVFHLVNPRTMDCRLLWQLMRERGHPLQLVPYATWCSSVKQVPDLAGLVYLLDSFKDAAFFKNVSTFSQANLNACLQAWGEAYPPVDAELMSQFLGHLASAGLLELAPTGSPAQGSLAGRVVLVTGASSGIGAAIAEHLALAGARVALVARRADRLRALQALIERRGGAALALEADVCDERQVRECVRRVCAQLGPVDVLVNCAGVLFYTMTHHLHTQQWRRMVDVNVLGVLNCVAAVLGGMVARKRGHIVNISSDGGRKVSDTARPGVQRQSLSSLMPNCTDTKERLLVEGLAASSYKSFYVWGFPGLAVYCGTKFFVEGLSQALRHEVAEHGVRVTCVQPGDVRTELFQHSTDREVMLSGSDALQAQDRYQMVHKMRVLEAADVARAVLFCVSQPDHCAVNELLVEPREAPL</sequence>
<dbReference type="Gene3D" id="1.10.1200.10">
    <property type="entry name" value="ACP-like"/>
    <property type="match status" value="2"/>
</dbReference>
<dbReference type="InterPro" id="IPR045851">
    <property type="entry name" value="AMP-bd_C_sf"/>
</dbReference>
<evidence type="ECO:0000256" key="1">
    <source>
        <dbReference type="ARBA" id="ARBA00022450"/>
    </source>
</evidence>
<dbReference type="Pfam" id="PF13193">
    <property type="entry name" value="AMP-binding_C"/>
    <property type="match status" value="1"/>
</dbReference>
<dbReference type="Pfam" id="PF07993">
    <property type="entry name" value="NAD_binding_4"/>
    <property type="match status" value="1"/>
</dbReference>
<dbReference type="EMBL" id="JAJSOF020000001">
    <property type="protein sequence ID" value="KAJ4452315.1"/>
    <property type="molecule type" value="Genomic_DNA"/>
</dbReference>
<keyword evidence="1" id="KW-0596">Phosphopantetheine</keyword>
<proteinExistence type="predicted"/>
<name>A0ABQ8U4S4_PERAM</name>
<dbReference type="SUPFAM" id="SSF47336">
    <property type="entry name" value="ACP-like"/>
    <property type="match status" value="1"/>
</dbReference>
<dbReference type="InterPro" id="IPR036291">
    <property type="entry name" value="NAD(P)-bd_dom_sf"/>
</dbReference>
<dbReference type="InterPro" id="IPR036736">
    <property type="entry name" value="ACP-like_sf"/>
</dbReference>
<comment type="caution">
    <text evidence="5">The sequence shown here is derived from an EMBL/GenBank/DDBJ whole genome shotgun (WGS) entry which is preliminary data.</text>
</comment>
<dbReference type="PANTHER" id="PTHR44845">
    <property type="entry name" value="CARRIER DOMAIN-CONTAINING PROTEIN"/>
    <property type="match status" value="1"/>
</dbReference>
<dbReference type="InterPro" id="IPR020904">
    <property type="entry name" value="Sc_DH/Rdtase_CS"/>
</dbReference>
<evidence type="ECO:0000259" key="4">
    <source>
        <dbReference type="PROSITE" id="PS50075"/>
    </source>
</evidence>
<dbReference type="PROSITE" id="PS00061">
    <property type="entry name" value="ADH_SHORT"/>
    <property type="match status" value="1"/>
</dbReference>
<dbReference type="Gene3D" id="3.40.50.12780">
    <property type="entry name" value="N-terminal domain of ligase-like"/>
    <property type="match status" value="1"/>
</dbReference>
<feature type="domain" description="Carrier" evidence="4">
    <location>
        <begin position="416"/>
        <end position="494"/>
    </location>
</feature>
<dbReference type="PANTHER" id="PTHR44845:SF6">
    <property type="entry name" value="BETA-ALANINE-ACTIVATING ENZYME"/>
    <property type="match status" value="1"/>
</dbReference>
<evidence type="ECO:0000256" key="2">
    <source>
        <dbReference type="ARBA" id="ARBA00022553"/>
    </source>
</evidence>
<dbReference type="Pfam" id="PF00501">
    <property type="entry name" value="AMP-binding"/>
    <property type="match status" value="1"/>
</dbReference>
<dbReference type="Gene3D" id="3.40.50.720">
    <property type="entry name" value="NAD(P)-binding Rossmann-like Domain"/>
    <property type="match status" value="2"/>
</dbReference>
<dbReference type="InterPro" id="IPR000873">
    <property type="entry name" value="AMP-dep_synth/lig_dom"/>
</dbReference>